<proteinExistence type="predicted"/>
<sequence length="40" mass="4453">MGVIQQMADWAHDCSTKADGRFFRITLIGTYVGSDCDVML</sequence>
<reference evidence="1 2" key="1">
    <citation type="submission" date="2016-03" db="EMBL/GenBank/DDBJ databases">
        <title>Comparative genomics of 54 Lactobacillus plantarum strains reveals genomic uncoupling from niche constraints.</title>
        <authorList>
            <person name="Martino M.E."/>
        </authorList>
    </citation>
    <scope>NUCLEOTIDE SEQUENCE [LARGE SCALE GENOMIC DNA]</scope>
    <source>
        <strain evidence="1 2">NAB2</strain>
    </source>
</reference>
<evidence type="ECO:0000313" key="2">
    <source>
        <dbReference type="Proteomes" id="UP000076872"/>
    </source>
</evidence>
<name>A0AAW3RHW0_LACPN</name>
<protein>
    <submittedName>
        <fullName evidence="1">Uncharacterized protein</fullName>
    </submittedName>
</protein>
<dbReference type="EMBL" id="LUXO01000008">
    <property type="protein sequence ID" value="KZV06041.1"/>
    <property type="molecule type" value="Genomic_DNA"/>
</dbReference>
<comment type="caution">
    <text evidence="1">The sequence shown here is derived from an EMBL/GenBank/DDBJ whole genome shotgun (WGS) entry which is preliminary data.</text>
</comment>
<accession>A0AAW3RHW0</accession>
<gene>
    <name evidence="1" type="ORF">NAB2_0310</name>
</gene>
<dbReference type="Proteomes" id="UP000076872">
    <property type="component" value="Unassembled WGS sequence"/>
</dbReference>
<dbReference type="AlphaFoldDB" id="A0AAW3RHW0"/>
<organism evidence="1 2">
    <name type="scientific">Lactiplantibacillus plantarum</name>
    <name type="common">Lactobacillus plantarum</name>
    <dbReference type="NCBI Taxonomy" id="1590"/>
    <lineage>
        <taxon>Bacteria</taxon>
        <taxon>Bacillati</taxon>
        <taxon>Bacillota</taxon>
        <taxon>Bacilli</taxon>
        <taxon>Lactobacillales</taxon>
        <taxon>Lactobacillaceae</taxon>
        <taxon>Lactiplantibacillus</taxon>
    </lineage>
</organism>
<evidence type="ECO:0000313" key="1">
    <source>
        <dbReference type="EMBL" id="KZV06041.1"/>
    </source>
</evidence>